<proteinExistence type="predicted"/>
<comment type="caution">
    <text evidence="2">The sequence shown here is derived from an EMBL/GenBank/DDBJ whole genome shotgun (WGS) entry which is preliminary data.</text>
</comment>
<evidence type="ECO:0000313" key="3">
    <source>
        <dbReference type="Proteomes" id="UP001597033"/>
    </source>
</evidence>
<keyword evidence="1" id="KW-1133">Transmembrane helix</keyword>
<reference evidence="3" key="1">
    <citation type="journal article" date="2019" name="Int. J. Syst. Evol. Microbiol.">
        <title>The Global Catalogue of Microorganisms (GCM) 10K type strain sequencing project: providing services to taxonomists for standard genome sequencing and annotation.</title>
        <authorList>
            <consortium name="The Broad Institute Genomics Platform"/>
            <consortium name="The Broad Institute Genome Sequencing Center for Infectious Disease"/>
            <person name="Wu L."/>
            <person name="Ma J."/>
        </authorList>
    </citation>
    <scope>NUCLEOTIDE SEQUENCE [LARGE SCALE GENOMIC DNA]</scope>
    <source>
        <strain evidence="3">CCUG 55854</strain>
    </source>
</reference>
<feature type="transmembrane region" description="Helical" evidence="1">
    <location>
        <begin position="12"/>
        <end position="35"/>
    </location>
</feature>
<evidence type="ECO:0000313" key="2">
    <source>
        <dbReference type="EMBL" id="MFD1042590.1"/>
    </source>
</evidence>
<evidence type="ECO:0008006" key="4">
    <source>
        <dbReference type="Google" id="ProtNLM"/>
    </source>
</evidence>
<dbReference type="Proteomes" id="UP001597033">
    <property type="component" value="Unassembled WGS sequence"/>
</dbReference>
<protein>
    <recommendedName>
        <fullName evidence="4">LPXTG cell wall anchor domain-containing protein</fullName>
    </recommendedName>
</protein>
<sequence length="46" mass="5072">MHPILREILLEPVGWLAIGGSLVMFGLGIALAVFIRRKVRGSRRGD</sequence>
<organism evidence="2 3">
    <name type="scientific">Pseudoxanthomonas kaohsiungensis</name>
    <dbReference type="NCBI Taxonomy" id="283923"/>
    <lineage>
        <taxon>Bacteria</taxon>
        <taxon>Pseudomonadati</taxon>
        <taxon>Pseudomonadota</taxon>
        <taxon>Gammaproteobacteria</taxon>
        <taxon>Lysobacterales</taxon>
        <taxon>Lysobacteraceae</taxon>
        <taxon>Pseudoxanthomonas</taxon>
    </lineage>
</organism>
<evidence type="ECO:0000256" key="1">
    <source>
        <dbReference type="SAM" id="Phobius"/>
    </source>
</evidence>
<dbReference type="RefSeq" id="WP_162376131.1">
    <property type="nucleotide sequence ID" value="NZ_JBHTKN010000005.1"/>
</dbReference>
<dbReference type="EMBL" id="JBHTKN010000005">
    <property type="protein sequence ID" value="MFD1042590.1"/>
    <property type="molecule type" value="Genomic_DNA"/>
</dbReference>
<gene>
    <name evidence="2" type="ORF">ACFQ2N_09555</name>
</gene>
<keyword evidence="3" id="KW-1185">Reference proteome</keyword>
<keyword evidence="1" id="KW-0472">Membrane</keyword>
<accession>A0ABW3LXA0</accession>
<keyword evidence="1" id="KW-0812">Transmembrane</keyword>
<name>A0ABW3LXA0_9GAMM</name>